<feature type="chain" id="PRO_5044526218" description="Phospholipase A2" evidence="14">
    <location>
        <begin position="17"/>
        <end position="182"/>
    </location>
</feature>
<keyword evidence="14" id="KW-0732">Signal</keyword>
<dbReference type="EMBL" id="JBGFUD010005342">
    <property type="protein sequence ID" value="MFH4980282.1"/>
    <property type="molecule type" value="Genomic_DNA"/>
</dbReference>
<feature type="compositionally biased region" description="Polar residues" evidence="15">
    <location>
        <begin position="150"/>
        <end position="167"/>
    </location>
</feature>
<dbReference type="EC" id="3.1.1.4" evidence="2 14"/>
<feature type="disulfide bond" evidence="12">
    <location>
        <begin position="65"/>
        <end position="115"/>
    </location>
</feature>
<feature type="compositionally biased region" description="Basic and acidic residues" evidence="15">
    <location>
        <begin position="131"/>
        <end position="140"/>
    </location>
</feature>
<keyword evidence="3 14" id="KW-0964">Secreted</keyword>
<dbReference type="PANTHER" id="PTHR11716:SF47">
    <property type="entry name" value="PHOSPHOLIPASE A2-ALPHA"/>
    <property type="match status" value="1"/>
</dbReference>
<gene>
    <name evidence="17" type="ORF">AB6A40_006991</name>
</gene>
<evidence type="ECO:0000256" key="14">
    <source>
        <dbReference type="RuleBase" id="RU361236"/>
    </source>
</evidence>
<dbReference type="InterPro" id="IPR036444">
    <property type="entry name" value="PLipase_A2_dom_sf"/>
</dbReference>
<comment type="caution">
    <text evidence="17">The sequence shown here is derived from an EMBL/GenBank/DDBJ whole genome shotgun (WGS) entry which is preliminary data.</text>
</comment>
<comment type="similarity">
    <text evidence="13">Belongs to the phospholipase A2 family.</text>
</comment>
<evidence type="ECO:0000256" key="10">
    <source>
        <dbReference type="PIRSR" id="PIRSR601211-1"/>
    </source>
</evidence>
<evidence type="ECO:0000256" key="3">
    <source>
        <dbReference type="ARBA" id="ARBA00022525"/>
    </source>
</evidence>
<keyword evidence="18" id="KW-1185">Reference proteome</keyword>
<keyword evidence="6 11" id="KW-0106">Calcium</keyword>
<dbReference type="PRINTS" id="PR00389">
    <property type="entry name" value="PHPHLIPASEA2"/>
</dbReference>
<dbReference type="PANTHER" id="PTHR11716">
    <property type="entry name" value="PHOSPHOLIPASE A2 FAMILY MEMBER"/>
    <property type="match status" value="1"/>
</dbReference>
<feature type="active site" evidence="10">
    <location>
        <position position="116"/>
    </location>
</feature>
<dbReference type="InterPro" id="IPR033113">
    <property type="entry name" value="PLA2_histidine"/>
</dbReference>
<comment type="subcellular location">
    <subcellularLocation>
        <location evidence="1 14">Secreted</location>
    </subcellularLocation>
</comment>
<sequence length="182" mass="20883">MLFLGIILIVATSAEASILQANTMMLCYTGNRFWDFIDYGCYCGQGGGGVVIDEIDECCKIHDECYGALTNTKPCYFTLWQYFVPYSYSCDAKKKELECHYSWWVSECGYEVCKCDLELTKCWSKFEKPKEEEKGRKPKEICFPPPSSEPKPQSNSSVNMNQKSQISDVFKMVRARLATLKR</sequence>
<comment type="cofactor">
    <cofactor evidence="11">
        <name>Ca(2+)</name>
        <dbReference type="ChEBI" id="CHEBI:29108"/>
    </cofactor>
    <text evidence="11">Binds 1 Ca(2+) ion per subunit.</text>
</comment>
<dbReference type="GO" id="GO:0016042">
    <property type="term" value="P:lipid catabolic process"/>
    <property type="evidence" value="ECO:0007669"/>
    <property type="project" value="UniProtKB-KW"/>
</dbReference>
<evidence type="ECO:0000256" key="15">
    <source>
        <dbReference type="SAM" id="MobiDB-lite"/>
    </source>
</evidence>
<protein>
    <recommendedName>
        <fullName evidence="2 14">Phospholipase A2</fullName>
        <ecNumber evidence="2 14">3.1.1.4</ecNumber>
    </recommendedName>
</protein>
<feature type="binding site" evidence="11">
    <location>
        <position position="63"/>
    </location>
    <ligand>
        <name>Ca(2+)</name>
        <dbReference type="ChEBI" id="CHEBI:29108"/>
    </ligand>
</feature>
<dbReference type="Proteomes" id="UP001608902">
    <property type="component" value="Unassembled WGS sequence"/>
</dbReference>
<keyword evidence="9 12" id="KW-1015">Disulfide bond</keyword>
<feature type="domain" description="Phospholipase A2-like central" evidence="16">
    <location>
        <begin position="17"/>
        <end position="143"/>
    </location>
</feature>
<evidence type="ECO:0000256" key="9">
    <source>
        <dbReference type="ARBA" id="ARBA00023157"/>
    </source>
</evidence>
<dbReference type="InterPro" id="IPR016090">
    <property type="entry name" value="PLA2-like_dom"/>
</dbReference>
<dbReference type="GO" id="GO:0004623">
    <property type="term" value="F:phospholipase A2 activity"/>
    <property type="evidence" value="ECO:0007669"/>
    <property type="project" value="UniProtKB-EC"/>
</dbReference>
<evidence type="ECO:0000313" key="17">
    <source>
        <dbReference type="EMBL" id="MFH4980282.1"/>
    </source>
</evidence>
<keyword evidence="5 14" id="KW-0378">Hydrolase</keyword>
<feature type="region of interest" description="Disordered" evidence="15">
    <location>
        <begin position="131"/>
        <end position="167"/>
    </location>
</feature>
<evidence type="ECO:0000256" key="8">
    <source>
        <dbReference type="ARBA" id="ARBA00023098"/>
    </source>
</evidence>
<evidence type="ECO:0000256" key="11">
    <source>
        <dbReference type="PIRSR" id="PIRSR601211-2"/>
    </source>
</evidence>
<dbReference type="InterPro" id="IPR001211">
    <property type="entry name" value="PLA2"/>
</dbReference>
<name>A0ABD6EUB0_9BILA</name>
<evidence type="ECO:0000256" key="2">
    <source>
        <dbReference type="ARBA" id="ARBA00013278"/>
    </source>
</evidence>
<evidence type="ECO:0000256" key="12">
    <source>
        <dbReference type="PIRSR" id="PIRSR601211-3"/>
    </source>
</evidence>
<dbReference type="Pfam" id="PF00068">
    <property type="entry name" value="Phospholip_A2_1"/>
    <property type="match status" value="1"/>
</dbReference>
<evidence type="ECO:0000256" key="13">
    <source>
        <dbReference type="RuleBase" id="RU003654"/>
    </source>
</evidence>
<dbReference type="GO" id="GO:0046872">
    <property type="term" value="F:metal ion binding"/>
    <property type="evidence" value="ECO:0007669"/>
    <property type="project" value="UniProtKB-KW"/>
</dbReference>
<evidence type="ECO:0000256" key="5">
    <source>
        <dbReference type="ARBA" id="ARBA00022801"/>
    </source>
</evidence>
<evidence type="ECO:0000256" key="7">
    <source>
        <dbReference type="ARBA" id="ARBA00022963"/>
    </source>
</evidence>
<comment type="catalytic activity">
    <reaction evidence="14">
        <text>a 1,2-diacyl-sn-glycero-3-phosphocholine + H2O = a 1-acyl-sn-glycero-3-phosphocholine + a fatty acid + H(+)</text>
        <dbReference type="Rhea" id="RHEA:15801"/>
        <dbReference type="ChEBI" id="CHEBI:15377"/>
        <dbReference type="ChEBI" id="CHEBI:15378"/>
        <dbReference type="ChEBI" id="CHEBI:28868"/>
        <dbReference type="ChEBI" id="CHEBI:57643"/>
        <dbReference type="ChEBI" id="CHEBI:58168"/>
        <dbReference type="EC" id="3.1.1.4"/>
    </reaction>
</comment>
<keyword evidence="7" id="KW-0442">Lipid degradation</keyword>
<evidence type="ECO:0000259" key="16">
    <source>
        <dbReference type="SMART" id="SM00085"/>
    </source>
</evidence>
<dbReference type="GO" id="GO:0005576">
    <property type="term" value="C:extracellular region"/>
    <property type="evidence" value="ECO:0007669"/>
    <property type="project" value="UniProtKB-SubCell"/>
</dbReference>
<keyword evidence="4 11" id="KW-0479">Metal-binding</keyword>
<feature type="disulfide bond" evidence="12">
    <location>
        <begin position="99"/>
        <end position="113"/>
    </location>
</feature>
<evidence type="ECO:0000313" key="18">
    <source>
        <dbReference type="Proteomes" id="UP001608902"/>
    </source>
</evidence>
<dbReference type="AlphaFoldDB" id="A0ABD6EUB0"/>
<evidence type="ECO:0000256" key="1">
    <source>
        <dbReference type="ARBA" id="ARBA00004613"/>
    </source>
</evidence>
<keyword evidence="8 14" id="KW-0443">Lipid metabolism</keyword>
<feature type="disulfide bond" evidence="12">
    <location>
        <begin position="43"/>
        <end position="59"/>
    </location>
</feature>
<dbReference type="PROSITE" id="PS00118">
    <property type="entry name" value="PA2_HIS"/>
    <property type="match status" value="1"/>
</dbReference>
<feature type="binding site" evidence="11">
    <location>
        <position position="44"/>
    </location>
    <ligand>
        <name>Ca(2+)</name>
        <dbReference type="ChEBI" id="CHEBI:29108"/>
    </ligand>
</feature>
<feature type="binding site" evidence="11">
    <location>
        <position position="46"/>
    </location>
    <ligand>
        <name>Ca(2+)</name>
        <dbReference type="ChEBI" id="CHEBI:29108"/>
    </ligand>
</feature>
<feature type="disulfide bond" evidence="12">
    <location>
        <begin position="75"/>
        <end position="108"/>
    </location>
</feature>
<reference evidence="17 18" key="1">
    <citation type="submission" date="2024-08" db="EMBL/GenBank/DDBJ databases">
        <title>Gnathostoma spinigerum genome.</title>
        <authorList>
            <person name="Gonzalez-Bertolin B."/>
            <person name="Monzon S."/>
            <person name="Zaballos A."/>
            <person name="Jimenez P."/>
            <person name="Dekumyoy P."/>
            <person name="Varona S."/>
            <person name="Cuesta I."/>
            <person name="Sumanam S."/>
            <person name="Adisakwattana P."/>
            <person name="Gasser R.B."/>
            <person name="Hernandez-Gonzalez A."/>
            <person name="Young N.D."/>
            <person name="Perteguer M.J."/>
        </authorList>
    </citation>
    <scope>NUCLEOTIDE SEQUENCE [LARGE SCALE GENOMIC DNA]</scope>
    <source>
        <strain evidence="17">AL3</strain>
        <tissue evidence="17">Liver</tissue>
    </source>
</reference>
<organism evidence="17 18">
    <name type="scientific">Gnathostoma spinigerum</name>
    <dbReference type="NCBI Taxonomy" id="75299"/>
    <lineage>
        <taxon>Eukaryota</taxon>
        <taxon>Metazoa</taxon>
        <taxon>Ecdysozoa</taxon>
        <taxon>Nematoda</taxon>
        <taxon>Chromadorea</taxon>
        <taxon>Rhabditida</taxon>
        <taxon>Spirurina</taxon>
        <taxon>Gnathostomatomorpha</taxon>
        <taxon>Gnathostomatoidea</taxon>
        <taxon>Gnathostomatidae</taxon>
        <taxon>Gnathostoma</taxon>
    </lineage>
</organism>
<accession>A0ABD6EUB0</accession>
<dbReference type="SMART" id="SM00085">
    <property type="entry name" value="PA2c"/>
    <property type="match status" value="1"/>
</dbReference>
<dbReference type="SUPFAM" id="SSF48619">
    <property type="entry name" value="Phospholipase A2, PLA2"/>
    <property type="match status" value="1"/>
</dbReference>
<feature type="binding site" evidence="11">
    <location>
        <position position="42"/>
    </location>
    <ligand>
        <name>Ca(2+)</name>
        <dbReference type="ChEBI" id="CHEBI:29108"/>
    </ligand>
</feature>
<proteinExistence type="inferred from homology"/>
<dbReference type="Gene3D" id="1.20.90.10">
    <property type="entry name" value="Phospholipase A2 domain"/>
    <property type="match status" value="1"/>
</dbReference>
<feature type="signal peptide" evidence="14">
    <location>
        <begin position="1"/>
        <end position="16"/>
    </location>
</feature>
<evidence type="ECO:0000256" key="4">
    <source>
        <dbReference type="ARBA" id="ARBA00022723"/>
    </source>
</evidence>
<feature type="disulfide bond" evidence="12">
    <location>
        <begin position="58"/>
        <end position="122"/>
    </location>
</feature>
<feature type="active site" evidence="10">
    <location>
        <position position="62"/>
    </location>
</feature>
<evidence type="ECO:0000256" key="6">
    <source>
        <dbReference type="ARBA" id="ARBA00022837"/>
    </source>
</evidence>